<evidence type="ECO:0000256" key="5">
    <source>
        <dbReference type="ARBA" id="ARBA00022692"/>
    </source>
</evidence>
<evidence type="ECO:0000256" key="8">
    <source>
        <dbReference type="SAM" id="Phobius"/>
    </source>
</evidence>
<evidence type="ECO:0000256" key="1">
    <source>
        <dbReference type="ARBA" id="ARBA00004651"/>
    </source>
</evidence>
<evidence type="ECO:0000256" key="7">
    <source>
        <dbReference type="ARBA" id="ARBA00023136"/>
    </source>
</evidence>
<evidence type="ECO:0000313" key="9">
    <source>
        <dbReference type="EMBL" id="MCQ0969555.1"/>
    </source>
</evidence>
<feature type="transmembrane region" description="Helical" evidence="8">
    <location>
        <begin position="177"/>
        <end position="196"/>
    </location>
</feature>
<dbReference type="InterPro" id="IPR000522">
    <property type="entry name" value="ABC_transptr_permease_BtuC"/>
</dbReference>
<keyword evidence="6 8" id="KW-1133">Transmembrane helix</keyword>
<dbReference type="PANTHER" id="PTHR30472:SF27">
    <property type="entry name" value="PETROBACTIN IMPORT SYSTEM PERMEASE PROTEIN YCLN"/>
    <property type="match status" value="1"/>
</dbReference>
<comment type="similarity">
    <text evidence="2">Belongs to the binding-protein-dependent transport system permease family. FecCD subfamily.</text>
</comment>
<accession>A0ABT1MMP2</accession>
<feature type="transmembrane region" description="Helical" evidence="8">
    <location>
        <begin position="291"/>
        <end position="310"/>
    </location>
</feature>
<feature type="transmembrane region" description="Helical" evidence="8">
    <location>
        <begin position="208"/>
        <end position="227"/>
    </location>
</feature>
<dbReference type="SUPFAM" id="SSF81345">
    <property type="entry name" value="ABC transporter involved in vitamin B12 uptake, BtuC"/>
    <property type="match status" value="1"/>
</dbReference>
<dbReference type="Proteomes" id="UP001203945">
    <property type="component" value="Unassembled WGS sequence"/>
</dbReference>
<comment type="caution">
    <text evidence="9">The sequence shown here is derived from an EMBL/GenBank/DDBJ whole genome shotgun (WGS) entry which is preliminary data.</text>
</comment>
<sequence>MSRRLIAPLALVTLSILSLFVGVTEIGTGDVLRDPEARALMLTSRLPRLFAVLITGASLAIAGAIMQMLVRNRFVEPMTVGTGQGAALGVLIVTIAAPGAPLLVQMTLAAATAFGTSLGFLAIAHRMPPSQPFLVALVGLIYGGIIGAGVTFVAYQADLLQYIDIWTNGEFSGILQGRYETLWLAAAVAGLAYLAADQFSILGMGRTVSIGLGLNYGQVMLFGLAAVSLVSAMTVTIVGMIPFVGLVVPNIVSRIMGDDLRRTLPQIALSGAVLVLGADILARVLRAPYEMPVGTVLGIMGAALFLWLLYRPAPRVR</sequence>
<dbReference type="CDD" id="cd06550">
    <property type="entry name" value="TM_ABC_iron-siderophores_like"/>
    <property type="match status" value="1"/>
</dbReference>
<evidence type="ECO:0000256" key="4">
    <source>
        <dbReference type="ARBA" id="ARBA00022475"/>
    </source>
</evidence>
<dbReference type="RefSeq" id="WP_255328557.1">
    <property type="nucleotide sequence ID" value="NZ_JAKZEU010000002.1"/>
</dbReference>
<feature type="transmembrane region" description="Helical" evidence="8">
    <location>
        <begin position="46"/>
        <end position="66"/>
    </location>
</feature>
<dbReference type="PANTHER" id="PTHR30472">
    <property type="entry name" value="FERRIC ENTEROBACTIN TRANSPORT SYSTEM PERMEASE PROTEIN"/>
    <property type="match status" value="1"/>
</dbReference>
<keyword evidence="10" id="KW-1185">Reference proteome</keyword>
<evidence type="ECO:0000313" key="10">
    <source>
        <dbReference type="Proteomes" id="UP001203945"/>
    </source>
</evidence>
<comment type="subcellular location">
    <subcellularLocation>
        <location evidence="1">Cell membrane</location>
        <topology evidence="1">Multi-pass membrane protein</topology>
    </subcellularLocation>
</comment>
<dbReference type="EMBL" id="JAKZEU010000002">
    <property type="protein sequence ID" value="MCQ0969555.1"/>
    <property type="molecule type" value="Genomic_DNA"/>
</dbReference>
<keyword evidence="7 8" id="KW-0472">Membrane</keyword>
<keyword evidence="3" id="KW-0813">Transport</keyword>
<evidence type="ECO:0000256" key="2">
    <source>
        <dbReference type="ARBA" id="ARBA00007935"/>
    </source>
</evidence>
<keyword evidence="5 8" id="KW-0812">Transmembrane</keyword>
<protein>
    <submittedName>
        <fullName evidence="9">Iron chelate uptake ABC transporter family permease subunit</fullName>
    </submittedName>
</protein>
<feature type="transmembrane region" description="Helical" evidence="8">
    <location>
        <begin position="78"/>
        <end position="97"/>
    </location>
</feature>
<evidence type="ECO:0000256" key="6">
    <source>
        <dbReference type="ARBA" id="ARBA00022989"/>
    </source>
</evidence>
<organism evidence="9 10">
    <name type="scientific">Paracoccus albicereus</name>
    <dbReference type="NCBI Taxonomy" id="2922394"/>
    <lineage>
        <taxon>Bacteria</taxon>
        <taxon>Pseudomonadati</taxon>
        <taxon>Pseudomonadota</taxon>
        <taxon>Alphaproteobacteria</taxon>
        <taxon>Rhodobacterales</taxon>
        <taxon>Paracoccaceae</taxon>
        <taxon>Paracoccus</taxon>
    </lineage>
</organism>
<feature type="transmembrane region" description="Helical" evidence="8">
    <location>
        <begin position="133"/>
        <end position="157"/>
    </location>
</feature>
<feature type="transmembrane region" description="Helical" evidence="8">
    <location>
        <begin position="264"/>
        <end position="285"/>
    </location>
</feature>
<name>A0ABT1MMP2_9RHOB</name>
<gene>
    <name evidence="9" type="ORF">MLD63_03785</name>
</gene>
<dbReference type="Pfam" id="PF01032">
    <property type="entry name" value="FecCD"/>
    <property type="match status" value="1"/>
</dbReference>
<feature type="transmembrane region" description="Helical" evidence="8">
    <location>
        <begin position="233"/>
        <end position="252"/>
    </location>
</feature>
<proteinExistence type="inferred from homology"/>
<reference evidence="9 10" key="1">
    <citation type="submission" date="2022-03" db="EMBL/GenBank/DDBJ databases">
        <authorList>
            <person name="He Y."/>
        </authorList>
    </citation>
    <scope>NUCLEOTIDE SEQUENCE [LARGE SCALE GENOMIC DNA]</scope>
    <source>
        <strain evidence="9 10">TK19116</strain>
    </source>
</reference>
<dbReference type="InterPro" id="IPR037294">
    <property type="entry name" value="ABC_BtuC-like"/>
</dbReference>
<feature type="transmembrane region" description="Helical" evidence="8">
    <location>
        <begin position="103"/>
        <end position="124"/>
    </location>
</feature>
<dbReference type="Gene3D" id="1.10.3470.10">
    <property type="entry name" value="ABC transporter involved in vitamin B12 uptake, BtuC"/>
    <property type="match status" value="1"/>
</dbReference>
<evidence type="ECO:0000256" key="3">
    <source>
        <dbReference type="ARBA" id="ARBA00022448"/>
    </source>
</evidence>
<keyword evidence="4" id="KW-1003">Cell membrane</keyword>